<evidence type="ECO:0000256" key="2">
    <source>
        <dbReference type="ARBA" id="ARBA00022630"/>
    </source>
</evidence>
<keyword evidence="3" id="KW-0274">FAD</keyword>
<name>A0ABW8V2I1_9RHOB</name>
<reference evidence="5 6" key="1">
    <citation type="submission" date="2024-08" db="EMBL/GenBank/DDBJ databases">
        <title>Tateyamaria sp. nov., isolated from marine algae.</title>
        <authorList>
            <person name="Choi B.J."/>
            <person name="Kim J.M."/>
            <person name="Lee J.K."/>
            <person name="Choi D.G."/>
            <person name="Bayburt H."/>
            <person name="Baek J.H."/>
            <person name="Han D.M."/>
            <person name="Jeon C.O."/>
        </authorList>
    </citation>
    <scope>NUCLEOTIDE SEQUENCE [LARGE SCALE GENOMIC DNA]</scope>
    <source>
        <strain evidence="5 6">KMU-156</strain>
    </source>
</reference>
<dbReference type="PANTHER" id="PTHR11455">
    <property type="entry name" value="CRYPTOCHROME"/>
    <property type="match status" value="1"/>
</dbReference>
<dbReference type="Gene3D" id="1.10.579.10">
    <property type="entry name" value="DNA Cyclobutane Dipyrimidine Photolyase, subunit A, domain 3"/>
    <property type="match status" value="1"/>
</dbReference>
<gene>
    <name evidence="5" type="ORF">ACERZ8_17515</name>
</gene>
<proteinExistence type="predicted"/>
<accession>A0ABW8V2I1</accession>
<dbReference type="EMBL" id="JBHDIY010000002">
    <property type="protein sequence ID" value="MFL4471588.1"/>
    <property type="molecule type" value="Genomic_DNA"/>
</dbReference>
<evidence type="ECO:0000259" key="4">
    <source>
        <dbReference type="Pfam" id="PF03441"/>
    </source>
</evidence>
<dbReference type="Pfam" id="PF03441">
    <property type="entry name" value="FAD_binding_7"/>
    <property type="match status" value="1"/>
</dbReference>
<organism evidence="5 6">
    <name type="scientific">Tateyamaria armeniaca</name>
    <dbReference type="NCBI Taxonomy" id="2518930"/>
    <lineage>
        <taxon>Bacteria</taxon>
        <taxon>Pseudomonadati</taxon>
        <taxon>Pseudomonadota</taxon>
        <taxon>Alphaproteobacteria</taxon>
        <taxon>Rhodobacterales</taxon>
        <taxon>Roseobacteraceae</taxon>
        <taxon>Tateyamaria</taxon>
    </lineage>
</organism>
<keyword evidence="6" id="KW-1185">Reference proteome</keyword>
<protein>
    <submittedName>
        <fullName evidence="5">FAD-binding domain-containing protein</fullName>
    </submittedName>
</protein>
<evidence type="ECO:0000313" key="6">
    <source>
        <dbReference type="Proteomes" id="UP001627408"/>
    </source>
</evidence>
<dbReference type="InterPro" id="IPR005101">
    <property type="entry name" value="Cryptochr/Photolyase_FAD-bd"/>
</dbReference>
<evidence type="ECO:0000313" key="5">
    <source>
        <dbReference type="EMBL" id="MFL4471588.1"/>
    </source>
</evidence>
<feature type="domain" description="Cryptochrome/DNA photolyase FAD-binding" evidence="4">
    <location>
        <begin position="79"/>
        <end position="215"/>
    </location>
</feature>
<keyword evidence="2" id="KW-0285">Flavoprotein</keyword>
<evidence type="ECO:0000256" key="3">
    <source>
        <dbReference type="ARBA" id="ARBA00022827"/>
    </source>
</evidence>
<dbReference type="PANTHER" id="PTHR11455:SF9">
    <property type="entry name" value="CRYPTOCHROME CIRCADIAN CLOCK 5 ISOFORM X1"/>
    <property type="match status" value="1"/>
</dbReference>
<sequence>MKDALTRFPPTRTAALERLQRFVPHAGRDYAARRNYDLGRDGHVGVSTLSPYLRARLITEAEVLEAVLGRHSASAAQKFIQEVFWRTYWKGWLELRPGVWDQYQTSLKRCLDDVQTQSGLRERWEAACKGETEIDCFNAWAQELVDTGYMHNHARMWFASIWVFTLRLPWELGADFFLRHLLDGDPASNTLSWRWVAGIQTPGKTYLARTSNISKYTEGRFAPKWQLAGEAIALDGPPKPDITPLADLAAPDLAARTGLILHKDDLSPGFLLDQGIAPAATAVVSARARLSPLTVAPHVTEFAAQAAHDTVARFGARLGAMSHPDATAQALCAWANAAGLEQIATPYAPVGPAAALVHALSRREGAPPVRQVRRDYDSAAWPHATHGFFRFKDKIPKLLGQMRGLTPAD</sequence>
<dbReference type="InterPro" id="IPR036134">
    <property type="entry name" value="Crypto/Photolyase_FAD-like_sf"/>
</dbReference>
<comment type="caution">
    <text evidence="5">The sequence shown here is derived from an EMBL/GenBank/DDBJ whole genome shotgun (WGS) entry which is preliminary data.</text>
</comment>
<dbReference type="Gene3D" id="1.25.40.80">
    <property type="match status" value="1"/>
</dbReference>
<dbReference type="SUPFAM" id="SSF48173">
    <property type="entry name" value="Cryptochrome/photolyase FAD-binding domain"/>
    <property type="match status" value="1"/>
</dbReference>
<comment type="cofactor">
    <cofactor evidence="1">
        <name>FAD</name>
        <dbReference type="ChEBI" id="CHEBI:57692"/>
    </cofactor>
</comment>
<dbReference type="RefSeq" id="WP_407593429.1">
    <property type="nucleotide sequence ID" value="NZ_JBHDIY010000002.1"/>
</dbReference>
<evidence type="ECO:0000256" key="1">
    <source>
        <dbReference type="ARBA" id="ARBA00001974"/>
    </source>
</evidence>
<dbReference type="Proteomes" id="UP001627408">
    <property type="component" value="Unassembled WGS sequence"/>
</dbReference>
<dbReference type="InterPro" id="IPR002081">
    <property type="entry name" value="Cryptochrome/DNA_photolyase_1"/>
</dbReference>